<feature type="domain" description="VOC" evidence="3">
    <location>
        <begin position="428"/>
        <end position="566"/>
    </location>
</feature>
<dbReference type="GO" id="GO:0046872">
    <property type="term" value="F:metal ion binding"/>
    <property type="evidence" value="ECO:0007669"/>
    <property type="project" value="UniProtKB-UniRule"/>
</dbReference>
<feature type="binding site" evidence="2">
    <location>
        <position position="134"/>
    </location>
    <ligand>
        <name>a divalent metal cation</name>
        <dbReference type="ChEBI" id="CHEBI:60240"/>
        <note>catalytic</note>
    </ligand>
</feature>
<reference evidence="4" key="1">
    <citation type="submission" date="2021-03" db="EMBL/GenBank/DDBJ databases">
        <title>Leucobacter chromiisoli sp. nov., isolated from chromium-containing soil of chemical plant.</title>
        <authorList>
            <person name="Xu Z."/>
        </authorList>
    </citation>
    <scope>NUCLEOTIDE SEQUENCE</scope>
    <source>
        <strain evidence="4">S27</strain>
    </source>
</reference>
<gene>
    <name evidence="4" type="ORF">J4H92_00505</name>
</gene>
<dbReference type="InterPro" id="IPR043700">
    <property type="entry name" value="DSD"/>
</dbReference>
<organism evidence="4 5">
    <name type="scientific">Leucobacter weissii</name>
    <dbReference type="NCBI Taxonomy" id="1983706"/>
    <lineage>
        <taxon>Bacteria</taxon>
        <taxon>Bacillati</taxon>
        <taxon>Actinomycetota</taxon>
        <taxon>Actinomycetes</taxon>
        <taxon>Micrococcales</taxon>
        <taxon>Microbacteriaceae</taxon>
        <taxon>Leucobacter</taxon>
    </lineage>
</organism>
<keyword evidence="2" id="KW-0456">Lyase</keyword>
<dbReference type="Pfam" id="PF14696">
    <property type="entry name" value="Glyoxalase_5"/>
    <property type="match status" value="1"/>
</dbReference>
<keyword evidence="2" id="KW-0479">Metal-binding</keyword>
<feature type="binding site" evidence="2">
    <location>
        <position position="165"/>
    </location>
    <ligand>
        <name>a divalent metal cation</name>
        <dbReference type="ChEBI" id="CHEBI:60240"/>
        <note>catalytic</note>
    </ligand>
</feature>
<dbReference type="Pfam" id="PF01261">
    <property type="entry name" value="AP_endonuc_2"/>
    <property type="match status" value="1"/>
</dbReference>
<dbReference type="GO" id="GO:0046565">
    <property type="term" value="F:3-dehydroshikimate dehydratase activity"/>
    <property type="evidence" value="ECO:0007669"/>
    <property type="project" value="UniProtKB-UniRule"/>
</dbReference>
<dbReference type="InterPro" id="IPR037523">
    <property type="entry name" value="VOC_core"/>
</dbReference>
<dbReference type="InterPro" id="IPR013022">
    <property type="entry name" value="Xyl_isomerase-like_TIM-brl"/>
</dbReference>
<sequence>MRTSIATVCLSGGLVEKLHACAEAGFDGVEIMDADLVAAFESPEEIRALCARLGLSIDMYQPLRDVEGVDELAFADNLRRAEAKFDVMERLGTDLMLLCSNAGTATVDDESVAARQLGELADRAARRGIRIAYEALAWGRYVNDYRDAWRLVQRADRPNLGVCLDSFHVLSRGHDPSGIEKMDPAKLFFLQLADAPELQLDLLSWSRHHRLFPGEGEFDLVGFLGHTIRAGYTGPLSLEVFNDTFRQTDVNRTAQHALRSLNWLSDRTAAENGWTTDRLDASQDPTGVDFVEIAGEDLSAIEQQLDQLGFAFAGRHRSKAVRLWRAGDARIIVNEQTPRPGARLRGLGLLVGDAEAAARRGQGIGAPSVFRRTSAGEQHLSAVAAPDGIEVYWADAAISRSWQGEFDGGYPAVERASDRPEGDGLRGRIDHINIATPWQHYDEAVLFNTSVLGLDPEAVTELPGPRGLVRSQVMRTADGAVRLAMNLVPPTAPLPARHIAVRVDDALSVARHARARGLRLLPIPSNYYDDLEARFGLDPDFLSELADLGVLYDRDATGAFIHFYAPTIDGVFFEIVQRIDGYDGYGASNAPVRLAAQPLTAAPQG</sequence>
<evidence type="ECO:0000313" key="4">
    <source>
        <dbReference type="EMBL" id="MBO1900429.1"/>
    </source>
</evidence>
<dbReference type="GO" id="GO:0016853">
    <property type="term" value="F:isomerase activity"/>
    <property type="evidence" value="ECO:0007669"/>
    <property type="project" value="UniProtKB-KW"/>
</dbReference>
<dbReference type="Pfam" id="PF00903">
    <property type="entry name" value="Glyoxalase"/>
    <property type="match status" value="1"/>
</dbReference>
<dbReference type="RefSeq" id="WP_208095064.1">
    <property type="nucleotide sequence ID" value="NZ_JAGDYM010000001.1"/>
</dbReference>
<dbReference type="GO" id="GO:0046279">
    <property type="term" value="P:3,4-dihydroxybenzoate biosynthetic process"/>
    <property type="evidence" value="ECO:0007669"/>
    <property type="project" value="UniProtKB-UniRule"/>
</dbReference>
<evidence type="ECO:0000256" key="1">
    <source>
        <dbReference type="ARBA" id="ARBA00023277"/>
    </source>
</evidence>
<feature type="binding site" evidence="2">
    <location>
        <position position="498"/>
    </location>
    <ligand>
        <name>Mg(2+)</name>
        <dbReference type="ChEBI" id="CHEBI:18420"/>
    </ligand>
</feature>
<keyword evidence="4" id="KW-0413">Isomerase</keyword>
<feature type="binding site" evidence="2">
    <location>
        <position position="431"/>
    </location>
    <ligand>
        <name>Mg(2+)</name>
        <dbReference type="ChEBI" id="CHEBI:18420"/>
    </ligand>
</feature>
<dbReference type="InterPro" id="IPR036237">
    <property type="entry name" value="Xyl_isomerase-like_sf"/>
</dbReference>
<dbReference type="SUPFAM" id="SSF51658">
    <property type="entry name" value="Xylose isomerase-like"/>
    <property type="match status" value="1"/>
</dbReference>
<dbReference type="EC" id="4.2.1.118" evidence="2"/>
<dbReference type="PROSITE" id="PS51819">
    <property type="entry name" value="VOC"/>
    <property type="match status" value="1"/>
</dbReference>
<dbReference type="InterPro" id="IPR050312">
    <property type="entry name" value="IolE/XylAMocC-like"/>
</dbReference>
<name>A0A939S4M5_9MICO</name>
<comment type="caution">
    <text evidence="4">The sequence shown here is derived from an EMBL/GenBank/DDBJ whole genome shotgun (WGS) entry which is preliminary data.</text>
</comment>
<dbReference type="SUPFAM" id="SSF54593">
    <property type="entry name" value="Glyoxalase/Bleomycin resistance protein/Dihydroxybiphenyl dioxygenase"/>
    <property type="match status" value="1"/>
</dbReference>
<evidence type="ECO:0000259" key="3">
    <source>
        <dbReference type="PROSITE" id="PS51819"/>
    </source>
</evidence>
<comment type="cofactor">
    <cofactor evidence="2">
        <name>a divalent metal cation</name>
        <dbReference type="ChEBI" id="CHEBI:60240"/>
    </cofactor>
</comment>
<dbReference type="AlphaFoldDB" id="A0A939S4M5"/>
<dbReference type="InterPro" id="IPR004360">
    <property type="entry name" value="Glyas_Fos-R_dOase_dom"/>
</dbReference>
<accession>A0A939S4M5</accession>
<dbReference type="Gene3D" id="3.20.20.150">
    <property type="entry name" value="Divalent-metal-dependent TIM barrel enzymes"/>
    <property type="match status" value="1"/>
</dbReference>
<feature type="binding site" evidence="2">
    <location>
        <position position="191"/>
    </location>
    <ligand>
        <name>a divalent metal cation</name>
        <dbReference type="ChEBI" id="CHEBI:60240"/>
        <note>catalytic</note>
    </ligand>
</feature>
<dbReference type="Proteomes" id="UP000664382">
    <property type="component" value="Unassembled WGS sequence"/>
</dbReference>
<comment type="similarity">
    <text evidence="2">Belongs to the bacterial two-domain DSD family.</text>
</comment>
<comment type="pathway">
    <text evidence="2">Aromatic compound metabolism; 3,4-dihydroxybenzoate biosynthesis.</text>
</comment>
<dbReference type="Gene3D" id="3.10.180.10">
    <property type="entry name" value="2,3-Dihydroxybiphenyl 1,2-Dioxygenase, domain 1"/>
    <property type="match status" value="2"/>
</dbReference>
<protein>
    <recommendedName>
        <fullName evidence="2">3-dehydroshikimate dehydratase</fullName>
        <shortName evidence="2">DSD</shortName>
        <ecNumber evidence="2">4.2.1.118</ecNumber>
    </recommendedName>
</protein>
<feature type="binding site" evidence="2">
    <location>
        <position position="239"/>
    </location>
    <ligand>
        <name>a divalent metal cation</name>
        <dbReference type="ChEBI" id="CHEBI:60240"/>
        <note>catalytic</note>
    </ligand>
</feature>
<evidence type="ECO:0000256" key="2">
    <source>
        <dbReference type="HAMAP-Rule" id="MF_02238"/>
    </source>
</evidence>
<dbReference type="HAMAP" id="MF_02238">
    <property type="entry name" value="DSD"/>
    <property type="match status" value="1"/>
</dbReference>
<feature type="binding site" evidence="2">
    <location>
        <position position="574"/>
    </location>
    <ligand>
        <name>Mg(2+)</name>
        <dbReference type="ChEBI" id="CHEBI:18420"/>
    </ligand>
</feature>
<dbReference type="EMBL" id="JAGDYM010000001">
    <property type="protein sequence ID" value="MBO1900429.1"/>
    <property type="molecule type" value="Genomic_DNA"/>
</dbReference>
<comment type="catalytic activity">
    <reaction evidence="2">
        <text>3-dehydroshikimate = 3,4-dihydroxybenzoate + H2O</text>
        <dbReference type="Rhea" id="RHEA:24848"/>
        <dbReference type="ChEBI" id="CHEBI:15377"/>
        <dbReference type="ChEBI" id="CHEBI:16630"/>
        <dbReference type="ChEBI" id="CHEBI:36241"/>
        <dbReference type="EC" id="4.2.1.118"/>
    </reaction>
</comment>
<keyword evidence="1" id="KW-0119">Carbohydrate metabolism</keyword>
<dbReference type="PANTHER" id="PTHR12110">
    <property type="entry name" value="HYDROXYPYRUVATE ISOMERASE"/>
    <property type="match status" value="1"/>
</dbReference>
<evidence type="ECO:0000313" key="5">
    <source>
        <dbReference type="Proteomes" id="UP000664382"/>
    </source>
</evidence>
<proteinExistence type="inferred from homology"/>
<keyword evidence="5" id="KW-1185">Reference proteome</keyword>
<dbReference type="InterPro" id="IPR029068">
    <property type="entry name" value="Glyas_Bleomycin-R_OHBP_Dase"/>
</dbReference>
<dbReference type="PANTHER" id="PTHR12110:SF21">
    <property type="entry name" value="XYLOSE ISOMERASE-LIKE TIM BARREL DOMAIN-CONTAINING PROTEIN"/>
    <property type="match status" value="1"/>
</dbReference>
<comment type="function">
    <text evidence="2">Catalyzes the conversion of 3-dehydroshikimate to protocatechuate (3,4-dihydroxybenzoate), a common intermediate of quinate and shikimate degradation pathways.</text>
</comment>